<dbReference type="RefSeq" id="WP_070110316.1">
    <property type="nucleotide sequence ID" value="NZ_LZFO01000016.1"/>
</dbReference>
<dbReference type="EMBL" id="LZFO01000016">
    <property type="protein sequence ID" value="OFI06070.1"/>
    <property type="molecule type" value="Genomic_DNA"/>
</dbReference>
<reference evidence="5 6" key="1">
    <citation type="submission" date="2016-06" db="EMBL/GenBank/DDBJ databases">
        <title>Genome sequence of Clostridium acetireducens DSM 10703.</title>
        <authorList>
            <person name="Poehlein A."/>
            <person name="Fluechter S."/>
            <person name="Duerre P."/>
            <person name="Daniel R."/>
        </authorList>
    </citation>
    <scope>NUCLEOTIDE SEQUENCE [LARGE SCALE GENOMIC DNA]</scope>
    <source>
        <strain evidence="5 6">DSM 10703</strain>
    </source>
</reference>
<protein>
    <submittedName>
        <fullName evidence="5">HTH-type transcriptional repressor YtrA</fullName>
    </submittedName>
</protein>
<dbReference type="CDD" id="cd07377">
    <property type="entry name" value="WHTH_GntR"/>
    <property type="match status" value="1"/>
</dbReference>
<evidence type="ECO:0000256" key="3">
    <source>
        <dbReference type="ARBA" id="ARBA00023163"/>
    </source>
</evidence>
<evidence type="ECO:0000259" key="4">
    <source>
        <dbReference type="PROSITE" id="PS50949"/>
    </source>
</evidence>
<dbReference type="OrthoDB" id="9801546at2"/>
<dbReference type="PROSITE" id="PS50949">
    <property type="entry name" value="HTH_GNTR"/>
    <property type="match status" value="1"/>
</dbReference>
<dbReference type="InterPro" id="IPR036388">
    <property type="entry name" value="WH-like_DNA-bd_sf"/>
</dbReference>
<dbReference type="GO" id="GO:0003677">
    <property type="term" value="F:DNA binding"/>
    <property type="evidence" value="ECO:0007669"/>
    <property type="project" value="UniProtKB-KW"/>
</dbReference>
<dbReference type="GO" id="GO:0003700">
    <property type="term" value="F:DNA-binding transcription factor activity"/>
    <property type="evidence" value="ECO:0007669"/>
    <property type="project" value="InterPro"/>
</dbReference>
<dbReference type="Proteomes" id="UP000175744">
    <property type="component" value="Unassembled WGS sequence"/>
</dbReference>
<dbReference type="InterPro" id="IPR036390">
    <property type="entry name" value="WH_DNA-bd_sf"/>
</dbReference>
<comment type="caution">
    <text evidence="5">The sequence shown here is derived from an EMBL/GenBank/DDBJ whole genome shotgun (WGS) entry which is preliminary data.</text>
</comment>
<dbReference type="STRING" id="1121290.CLAOCE_13250"/>
<dbReference type="Gene3D" id="1.10.10.10">
    <property type="entry name" value="Winged helix-like DNA-binding domain superfamily/Winged helix DNA-binding domain"/>
    <property type="match status" value="1"/>
</dbReference>
<evidence type="ECO:0000256" key="1">
    <source>
        <dbReference type="ARBA" id="ARBA00023015"/>
    </source>
</evidence>
<evidence type="ECO:0000256" key="2">
    <source>
        <dbReference type="ARBA" id="ARBA00023125"/>
    </source>
</evidence>
<accession>A0A1E8EZE3</accession>
<dbReference type="SUPFAM" id="SSF46785">
    <property type="entry name" value="Winged helix' DNA-binding domain"/>
    <property type="match status" value="1"/>
</dbReference>
<dbReference type="SMART" id="SM00345">
    <property type="entry name" value="HTH_GNTR"/>
    <property type="match status" value="1"/>
</dbReference>
<evidence type="ECO:0000313" key="6">
    <source>
        <dbReference type="Proteomes" id="UP000175744"/>
    </source>
</evidence>
<keyword evidence="3" id="KW-0804">Transcription</keyword>
<keyword evidence="2" id="KW-0238">DNA-binding</keyword>
<dbReference type="PANTHER" id="PTHR38445:SF9">
    <property type="entry name" value="HTH-TYPE TRANSCRIPTIONAL REPRESSOR YTRA"/>
    <property type="match status" value="1"/>
</dbReference>
<keyword evidence="1" id="KW-0805">Transcription regulation</keyword>
<keyword evidence="6" id="KW-1185">Reference proteome</keyword>
<name>A0A1E8EZE3_9CLOT</name>
<dbReference type="AlphaFoldDB" id="A0A1E8EZE3"/>
<proteinExistence type="predicted"/>
<dbReference type="Pfam" id="PF00392">
    <property type="entry name" value="GntR"/>
    <property type="match status" value="1"/>
</dbReference>
<dbReference type="PANTHER" id="PTHR38445">
    <property type="entry name" value="HTH-TYPE TRANSCRIPTIONAL REPRESSOR YTRA"/>
    <property type="match status" value="1"/>
</dbReference>
<feature type="domain" description="HTH gntR-type" evidence="4">
    <location>
        <begin position="10"/>
        <end position="78"/>
    </location>
</feature>
<sequence>MINIDGRSSTPIYEQIINAIKEDILKGILMPGDKLPSVRELSLMVTANPNTVSRAYKELEREKVIETLRGKGTYVSKNYKPKMEEDKMEALKESLKKIIIEAHYVGLKKEDVLNIVNEIYKNIKGNSK</sequence>
<dbReference type="PATRIC" id="fig|1121290.3.peg.1304"/>
<evidence type="ECO:0000313" key="5">
    <source>
        <dbReference type="EMBL" id="OFI06070.1"/>
    </source>
</evidence>
<dbReference type="InterPro" id="IPR000524">
    <property type="entry name" value="Tscrpt_reg_HTH_GntR"/>
</dbReference>
<gene>
    <name evidence="5" type="primary">ytrA_3</name>
    <name evidence="5" type="ORF">CLOACE_13250</name>
</gene>
<organism evidence="5 6">
    <name type="scientific">Clostridium acetireducens DSM 10703</name>
    <dbReference type="NCBI Taxonomy" id="1121290"/>
    <lineage>
        <taxon>Bacteria</taxon>
        <taxon>Bacillati</taxon>
        <taxon>Bacillota</taxon>
        <taxon>Clostridia</taxon>
        <taxon>Eubacteriales</taxon>
        <taxon>Clostridiaceae</taxon>
        <taxon>Clostridium</taxon>
    </lineage>
</organism>